<dbReference type="InterPro" id="IPR002942">
    <property type="entry name" value="S4_RNA-bd"/>
</dbReference>
<dbReference type="PANTHER" id="PTHR21600:SF44">
    <property type="entry name" value="RIBOSOMAL LARGE SUBUNIT PSEUDOURIDINE SYNTHASE D"/>
    <property type="match status" value="1"/>
</dbReference>
<dbReference type="SMART" id="SM00363">
    <property type="entry name" value="S4"/>
    <property type="match status" value="1"/>
</dbReference>
<keyword evidence="2 6" id="KW-0413">Isomerase</keyword>
<evidence type="ECO:0000256" key="4">
    <source>
        <dbReference type="PIRSR" id="PIRSR606225-1"/>
    </source>
</evidence>
<dbReference type="SUPFAM" id="SSF55120">
    <property type="entry name" value="Pseudouridine synthase"/>
    <property type="match status" value="1"/>
</dbReference>
<feature type="region of interest" description="Disordered" evidence="7">
    <location>
        <begin position="1"/>
        <end position="23"/>
    </location>
</feature>
<dbReference type="InterPro" id="IPR006225">
    <property type="entry name" value="PsdUridine_synth_RluC/D"/>
</dbReference>
<dbReference type="GO" id="GO:0003723">
    <property type="term" value="F:RNA binding"/>
    <property type="evidence" value="ECO:0007669"/>
    <property type="project" value="UniProtKB-KW"/>
</dbReference>
<dbReference type="InterPro" id="IPR006224">
    <property type="entry name" value="PsdUridine_synth_RluA-like_CS"/>
</dbReference>
<organism evidence="9 10">
    <name type="scientific">Ramlibacter algicola</name>
    <dbReference type="NCBI Taxonomy" id="2795217"/>
    <lineage>
        <taxon>Bacteria</taxon>
        <taxon>Pseudomonadati</taxon>
        <taxon>Pseudomonadota</taxon>
        <taxon>Betaproteobacteria</taxon>
        <taxon>Burkholderiales</taxon>
        <taxon>Comamonadaceae</taxon>
        <taxon>Ramlibacter</taxon>
    </lineage>
</organism>
<evidence type="ECO:0000256" key="1">
    <source>
        <dbReference type="ARBA" id="ARBA00010876"/>
    </source>
</evidence>
<comment type="catalytic activity">
    <reaction evidence="3">
        <text>uridine(1911/1915/1917) in 23S rRNA = pseudouridine(1911/1915/1917) in 23S rRNA</text>
        <dbReference type="Rhea" id="RHEA:42524"/>
        <dbReference type="Rhea" id="RHEA-COMP:10097"/>
        <dbReference type="Rhea" id="RHEA-COMP:10098"/>
        <dbReference type="ChEBI" id="CHEBI:65314"/>
        <dbReference type="ChEBI" id="CHEBI:65315"/>
        <dbReference type="EC" id="5.4.99.23"/>
    </reaction>
</comment>
<dbReference type="Gene3D" id="3.10.290.10">
    <property type="entry name" value="RNA-binding S4 domain"/>
    <property type="match status" value="1"/>
</dbReference>
<feature type="region of interest" description="Disordered" evidence="7">
    <location>
        <begin position="336"/>
        <end position="370"/>
    </location>
</feature>
<dbReference type="AlphaFoldDB" id="A0A934Q158"/>
<dbReference type="GO" id="GO:0000455">
    <property type="term" value="P:enzyme-directed rRNA pseudouridine synthesis"/>
    <property type="evidence" value="ECO:0007669"/>
    <property type="project" value="UniProtKB-ARBA"/>
</dbReference>
<dbReference type="Pfam" id="PF01479">
    <property type="entry name" value="S4"/>
    <property type="match status" value="1"/>
</dbReference>
<dbReference type="SUPFAM" id="SSF55174">
    <property type="entry name" value="Alpha-L RNA-binding motif"/>
    <property type="match status" value="1"/>
</dbReference>
<comment type="similarity">
    <text evidence="1 6">Belongs to the pseudouridine synthase RluA family.</text>
</comment>
<feature type="active site" evidence="4">
    <location>
        <position position="161"/>
    </location>
</feature>
<evidence type="ECO:0000313" key="9">
    <source>
        <dbReference type="EMBL" id="MBK0393225.1"/>
    </source>
</evidence>
<dbReference type="NCBIfam" id="TIGR00005">
    <property type="entry name" value="rluA_subfam"/>
    <property type="match status" value="1"/>
</dbReference>
<reference evidence="9" key="1">
    <citation type="submission" date="2020-12" db="EMBL/GenBank/DDBJ databases">
        <title>Ramlibacter sp. nov., isolated from a freshwater alga, Cryptomonas.</title>
        <authorList>
            <person name="Kim H.M."/>
            <person name="Jeon C.O."/>
        </authorList>
    </citation>
    <scope>NUCLEOTIDE SEQUENCE</scope>
    <source>
        <strain evidence="9">CrO1</strain>
    </source>
</reference>
<dbReference type="EC" id="5.4.99.-" evidence="6"/>
<name>A0A934Q158_9BURK</name>
<evidence type="ECO:0000256" key="7">
    <source>
        <dbReference type="SAM" id="MobiDB-lite"/>
    </source>
</evidence>
<protein>
    <recommendedName>
        <fullName evidence="6">Pseudouridine synthase</fullName>
        <ecNumber evidence="6">5.4.99.-</ecNumber>
    </recommendedName>
</protein>
<evidence type="ECO:0000259" key="8">
    <source>
        <dbReference type="SMART" id="SM00363"/>
    </source>
</evidence>
<dbReference type="Gene3D" id="3.30.2350.10">
    <property type="entry name" value="Pseudouridine synthase"/>
    <property type="match status" value="1"/>
</dbReference>
<dbReference type="CDD" id="cd00165">
    <property type="entry name" value="S4"/>
    <property type="match status" value="1"/>
</dbReference>
<dbReference type="InterPro" id="IPR050188">
    <property type="entry name" value="RluA_PseudoU_synthase"/>
</dbReference>
<dbReference type="InterPro" id="IPR020103">
    <property type="entry name" value="PsdUridine_synth_cat_dom_sf"/>
</dbReference>
<evidence type="ECO:0000256" key="5">
    <source>
        <dbReference type="PROSITE-ProRule" id="PRU00182"/>
    </source>
</evidence>
<dbReference type="CDD" id="cd02869">
    <property type="entry name" value="PseudoU_synth_RluA_like"/>
    <property type="match status" value="1"/>
</dbReference>
<dbReference type="PROSITE" id="PS01129">
    <property type="entry name" value="PSI_RLU"/>
    <property type="match status" value="1"/>
</dbReference>
<evidence type="ECO:0000256" key="3">
    <source>
        <dbReference type="ARBA" id="ARBA00036882"/>
    </source>
</evidence>
<evidence type="ECO:0000313" key="10">
    <source>
        <dbReference type="Proteomes" id="UP000617041"/>
    </source>
</evidence>
<accession>A0A934Q158</accession>
<dbReference type="PROSITE" id="PS50889">
    <property type="entry name" value="S4"/>
    <property type="match status" value="1"/>
</dbReference>
<dbReference type="Pfam" id="PF00849">
    <property type="entry name" value="PseudoU_synth_2"/>
    <property type="match status" value="1"/>
</dbReference>
<sequence length="370" mass="39436">MIGAPPEGLPVEEPADDEADTAAAGESRELVVQAAQHGERLDRVLAQLVPEFSRSYLQQLVDDGAVAIDGRAASRSAHRVRAGSVLTVELRPTPQSQSFRPEDIPLQVVHEDEHLLVVDKPAGLVVHPAPGNWSGTLLNALLGRDATAAQLPRAGIVHRLDKDTSGLMVVARTRATMDALVRAIAAREVTRQYLALAHRAWSGPAQRHVEAPIGRDPRNRLRMAVVDPALSPGKPAATTFDLLDTNEQGCLVRASLHTGRTHQIRVHMAHVGHPLLGDVLYGGRCEAGLQRQALHAFRLAFRHPVTGALLDLRSALPPDLSSALAAWGLRYNQDPAPAPAGALSATPAPAPGHPTVGAPPGARSRKTARR</sequence>
<gene>
    <name evidence="9" type="ORF">I8E28_11545</name>
</gene>
<keyword evidence="10" id="KW-1185">Reference proteome</keyword>
<dbReference type="InterPro" id="IPR006145">
    <property type="entry name" value="PsdUridine_synth_RsuA/RluA"/>
</dbReference>
<comment type="catalytic activity">
    <reaction evidence="6">
        <text>a uridine in RNA = a pseudouridine in RNA</text>
        <dbReference type="Rhea" id="RHEA:48348"/>
        <dbReference type="Rhea" id="RHEA-COMP:12068"/>
        <dbReference type="Rhea" id="RHEA-COMP:12069"/>
        <dbReference type="ChEBI" id="CHEBI:65314"/>
        <dbReference type="ChEBI" id="CHEBI:65315"/>
    </reaction>
</comment>
<comment type="caution">
    <text evidence="9">The sequence shown here is derived from an EMBL/GenBank/DDBJ whole genome shotgun (WGS) entry which is preliminary data.</text>
</comment>
<dbReference type="EMBL" id="JAEDAO010000001">
    <property type="protein sequence ID" value="MBK0393225.1"/>
    <property type="molecule type" value="Genomic_DNA"/>
</dbReference>
<keyword evidence="5" id="KW-0694">RNA-binding</keyword>
<dbReference type="PANTHER" id="PTHR21600">
    <property type="entry name" value="MITOCHONDRIAL RNA PSEUDOURIDINE SYNTHASE"/>
    <property type="match status" value="1"/>
</dbReference>
<comment type="function">
    <text evidence="6">Responsible for synthesis of pseudouridine from uracil.</text>
</comment>
<evidence type="ECO:0000256" key="6">
    <source>
        <dbReference type="RuleBase" id="RU362028"/>
    </source>
</evidence>
<dbReference type="InterPro" id="IPR036986">
    <property type="entry name" value="S4_RNA-bd_sf"/>
</dbReference>
<dbReference type="Proteomes" id="UP000617041">
    <property type="component" value="Unassembled WGS sequence"/>
</dbReference>
<dbReference type="GO" id="GO:0160140">
    <property type="term" value="F:23S rRNA pseudouridine(1911/1915/1917) synthase activity"/>
    <property type="evidence" value="ECO:0007669"/>
    <property type="project" value="UniProtKB-EC"/>
</dbReference>
<proteinExistence type="inferred from homology"/>
<evidence type="ECO:0000256" key="2">
    <source>
        <dbReference type="ARBA" id="ARBA00023235"/>
    </source>
</evidence>
<feature type="domain" description="RNA-binding S4" evidence="8">
    <location>
        <begin position="39"/>
        <end position="99"/>
    </location>
</feature>